<keyword evidence="5" id="KW-1185">Reference proteome</keyword>
<dbReference type="AlphaFoldDB" id="A0AAJ6YS04"/>
<dbReference type="GO" id="GO:0005737">
    <property type="term" value="C:cytoplasm"/>
    <property type="evidence" value="ECO:0007669"/>
    <property type="project" value="TreeGrafter"/>
</dbReference>
<dbReference type="RefSeq" id="XP_011503194.1">
    <property type="nucleotide sequence ID" value="XM_011504892.1"/>
</dbReference>
<evidence type="ECO:0000256" key="1">
    <source>
        <dbReference type="ARBA" id="ARBA00004123"/>
    </source>
</evidence>
<organism evidence="5 6">
    <name type="scientific">Ceratosolen solmsi marchali</name>
    <dbReference type="NCBI Taxonomy" id="326594"/>
    <lineage>
        <taxon>Eukaryota</taxon>
        <taxon>Metazoa</taxon>
        <taxon>Ecdysozoa</taxon>
        <taxon>Arthropoda</taxon>
        <taxon>Hexapoda</taxon>
        <taxon>Insecta</taxon>
        <taxon>Pterygota</taxon>
        <taxon>Neoptera</taxon>
        <taxon>Endopterygota</taxon>
        <taxon>Hymenoptera</taxon>
        <taxon>Apocrita</taxon>
        <taxon>Proctotrupomorpha</taxon>
        <taxon>Chalcidoidea</taxon>
        <taxon>Agaonidae</taxon>
        <taxon>Agaoninae</taxon>
        <taxon>Ceratosolen</taxon>
    </lineage>
</organism>
<dbReference type="Proteomes" id="UP000695007">
    <property type="component" value="Unplaced"/>
</dbReference>
<evidence type="ECO:0000256" key="2">
    <source>
        <dbReference type="ARBA" id="ARBA00008485"/>
    </source>
</evidence>
<name>A0AAJ6YS04_9HYME</name>
<dbReference type="Pfam" id="PF09806">
    <property type="entry name" value="CDK2AP"/>
    <property type="match status" value="1"/>
</dbReference>
<protein>
    <submittedName>
        <fullName evidence="6">Cyclin-dependent kinase 2-associated protein 1-like</fullName>
    </submittedName>
</protein>
<gene>
    <name evidence="6" type="primary">LOC105366441</name>
</gene>
<evidence type="ECO:0000256" key="3">
    <source>
        <dbReference type="ARBA" id="ARBA00022553"/>
    </source>
</evidence>
<sequence length="107" mass="12219">MSNFNMDENSKIMDTQKKIVEPLIIVPKPRSQIHHQQQKNSNCSTFKLVPGTSKYAELLHVIEELGQHIRPSYAGHRGSAEKIRQGIIKARVLVRECLVETEKSARQ</sequence>
<dbReference type="GeneID" id="105366441"/>
<evidence type="ECO:0000313" key="6">
    <source>
        <dbReference type="RefSeq" id="XP_011503194.1"/>
    </source>
</evidence>
<dbReference type="KEGG" id="csol:105366441"/>
<dbReference type="InterPro" id="IPR017266">
    <property type="entry name" value="DOC_1/2"/>
</dbReference>
<keyword evidence="4" id="KW-0539">Nucleus</keyword>
<evidence type="ECO:0000313" key="5">
    <source>
        <dbReference type="Proteomes" id="UP000695007"/>
    </source>
</evidence>
<dbReference type="Gene3D" id="6.10.140.1300">
    <property type="match status" value="1"/>
</dbReference>
<accession>A0AAJ6YS04</accession>
<dbReference type="GO" id="GO:0005634">
    <property type="term" value="C:nucleus"/>
    <property type="evidence" value="ECO:0007669"/>
    <property type="project" value="UniProtKB-SubCell"/>
</dbReference>
<reference evidence="6" key="1">
    <citation type="submission" date="2025-08" db="UniProtKB">
        <authorList>
            <consortium name="RefSeq"/>
        </authorList>
    </citation>
    <scope>IDENTIFICATION</scope>
</reference>
<keyword evidence="3" id="KW-0597">Phosphoprotein</keyword>
<dbReference type="PANTHER" id="PTHR22607:SF3">
    <property type="entry name" value="CDK2-ASSOCIATED PROTEIN 1, ISOFORM B"/>
    <property type="match status" value="1"/>
</dbReference>
<dbReference type="PANTHER" id="PTHR22607">
    <property type="entry name" value="DELETED IN ORAL CANCER 1/CDK2-ASSOCIATED PROTEIN 1"/>
    <property type="match status" value="1"/>
</dbReference>
<comment type="subcellular location">
    <subcellularLocation>
        <location evidence="1">Nucleus</location>
    </subcellularLocation>
</comment>
<proteinExistence type="inferred from homology"/>
<comment type="similarity">
    <text evidence="2">Belongs to the CDK2AP family.</text>
</comment>
<evidence type="ECO:0000256" key="4">
    <source>
        <dbReference type="ARBA" id="ARBA00023242"/>
    </source>
</evidence>